<proteinExistence type="predicted"/>
<name>A0ACB9ID65_9ASTR</name>
<comment type="caution">
    <text evidence="1">The sequence shown here is derived from an EMBL/GenBank/DDBJ whole genome shotgun (WGS) entry which is preliminary data.</text>
</comment>
<organism evidence="1 2">
    <name type="scientific">Smallanthus sonchifolius</name>
    <dbReference type="NCBI Taxonomy" id="185202"/>
    <lineage>
        <taxon>Eukaryota</taxon>
        <taxon>Viridiplantae</taxon>
        <taxon>Streptophyta</taxon>
        <taxon>Embryophyta</taxon>
        <taxon>Tracheophyta</taxon>
        <taxon>Spermatophyta</taxon>
        <taxon>Magnoliopsida</taxon>
        <taxon>eudicotyledons</taxon>
        <taxon>Gunneridae</taxon>
        <taxon>Pentapetalae</taxon>
        <taxon>asterids</taxon>
        <taxon>campanulids</taxon>
        <taxon>Asterales</taxon>
        <taxon>Asteraceae</taxon>
        <taxon>Asteroideae</taxon>
        <taxon>Heliantheae alliance</taxon>
        <taxon>Millerieae</taxon>
        <taxon>Smallanthus</taxon>
    </lineage>
</organism>
<keyword evidence="2" id="KW-1185">Reference proteome</keyword>
<evidence type="ECO:0000313" key="2">
    <source>
        <dbReference type="Proteomes" id="UP001056120"/>
    </source>
</evidence>
<gene>
    <name evidence="1" type="ORF">L1987_28130</name>
</gene>
<protein>
    <submittedName>
        <fullName evidence="1">Uncharacterized protein</fullName>
    </submittedName>
</protein>
<dbReference type="Proteomes" id="UP001056120">
    <property type="component" value="Linkage Group LG09"/>
</dbReference>
<sequence length="144" mass="16403">MGDLTLKEYTDKFHELALHMPREETHMAIWGRFSLGLVSQSKENTWPVQPCINSLKEETMPEHPSEGRQDGRVVEQAKNKANRKQGELEEKKTYRGKFSPRSVATTMGEVVCYLVILNVESAGTDPRNVKQISLKYQHAMGVEN</sequence>
<accession>A0ACB9ID65</accession>
<evidence type="ECO:0000313" key="1">
    <source>
        <dbReference type="EMBL" id="KAI3805603.1"/>
    </source>
</evidence>
<dbReference type="EMBL" id="CM042026">
    <property type="protein sequence ID" value="KAI3805603.1"/>
    <property type="molecule type" value="Genomic_DNA"/>
</dbReference>
<reference evidence="2" key="1">
    <citation type="journal article" date="2022" name="Mol. Ecol. Resour.">
        <title>The genomes of chicory, endive, great burdock and yacon provide insights into Asteraceae palaeo-polyploidization history and plant inulin production.</title>
        <authorList>
            <person name="Fan W."/>
            <person name="Wang S."/>
            <person name="Wang H."/>
            <person name="Wang A."/>
            <person name="Jiang F."/>
            <person name="Liu H."/>
            <person name="Zhao H."/>
            <person name="Xu D."/>
            <person name="Zhang Y."/>
        </authorList>
    </citation>
    <scope>NUCLEOTIDE SEQUENCE [LARGE SCALE GENOMIC DNA]</scope>
    <source>
        <strain evidence="2">cv. Yunnan</strain>
    </source>
</reference>
<reference evidence="1 2" key="2">
    <citation type="journal article" date="2022" name="Mol. Ecol. Resour.">
        <title>The genomes of chicory, endive, great burdock and yacon provide insights into Asteraceae paleo-polyploidization history and plant inulin production.</title>
        <authorList>
            <person name="Fan W."/>
            <person name="Wang S."/>
            <person name="Wang H."/>
            <person name="Wang A."/>
            <person name="Jiang F."/>
            <person name="Liu H."/>
            <person name="Zhao H."/>
            <person name="Xu D."/>
            <person name="Zhang Y."/>
        </authorList>
    </citation>
    <scope>NUCLEOTIDE SEQUENCE [LARGE SCALE GENOMIC DNA]</scope>
    <source>
        <strain evidence="2">cv. Yunnan</strain>
        <tissue evidence="1">Leaves</tissue>
    </source>
</reference>